<evidence type="ECO:0000256" key="3">
    <source>
        <dbReference type="ARBA" id="ARBA00022833"/>
    </source>
</evidence>
<dbReference type="GO" id="GO:0061630">
    <property type="term" value="F:ubiquitin protein ligase activity"/>
    <property type="evidence" value="ECO:0007669"/>
    <property type="project" value="TreeGrafter"/>
</dbReference>
<reference evidence="8" key="2">
    <citation type="submission" date="2020-11" db="EMBL/GenBank/DDBJ databases">
        <authorList>
            <person name="McCartney M.A."/>
            <person name="Auch B."/>
            <person name="Kono T."/>
            <person name="Mallez S."/>
            <person name="Becker A."/>
            <person name="Gohl D.M."/>
            <person name="Silverstein K.A.T."/>
            <person name="Koren S."/>
            <person name="Bechman K.B."/>
            <person name="Herman A."/>
            <person name="Abrahante J.E."/>
            <person name="Garbe J."/>
        </authorList>
    </citation>
    <scope>NUCLEOTIDE SEQUENCE</scope>
    <source>
        <strain evidence="8">Duluth1</strain>
        <tissue evidence="8">Whole animal</tissue>
    </source>
</reference>
<feature type="compositionally biased region" description="Low complexity" evidence="5">
    <location>
        <begin position="393"/>
        <end position="412"/>
    </location>
</feature>
<keyword evidence="2 4" id="KW-0863">Zinc-finger</keyword>
<dbReference type="Gene3D" id="3.30.40.10">
    <property type="entry name" value="Zinc/RING finger domain, C3HC4 (zinc finger)"/>
    <property type="match status" value="1"/>
</dbReference>
<dbReference type="InterPro" id="IPR047153">
    <property type="entry name" value="TRIM45/56/19-like"/>
</dbReference>
<feature type="compositionally biased region" description="Basic and acidic residues" evidence="5">
    <location>
        <begin position="556"/>
        <end position="576"/>
    </location>
</feature>
<feature type="compositionally biased region" description="Basic and acidic residues" evidence="5">
    <location>
        <begin position="347"/>
        <end position="356"/>
    </location>
</feature>
<dbReference type="EMBL" id="JAIWYP010000004">
    <property type="protein sequence ID" value="KAH3843155.1"/>
    <property type="molecule type" value="Genomic_DNA"/>
</dbReference>
<dbReference type="AlphaFoldDB" id="A0A9D4KNF6"/>
<gene>
    <name evidence="8" type="ORF">DPMN_116664</name>
</gene>
<comment type="caution">
    <text evidence="8">The sequence shown here is derived from an EMBL/GenBank/DDBJ whole genome shotgun (WGS) entry which is preliminary data.</text>
</comment>
<dbReference type="Gene3D" id="3.30.160.60">
    <property type="entry name" value="Classic Zinc Finger"/>
    <property type="match status" value="1"/>
</dbReference>
<feature type="domain" description="RING-type" evidence="6">
    <location>
        <begin position="22"/>
        <end position="72"/>
    </location>
</feature>
<dbReference type="SMART" id="SM00336">
    <property type="entry name" value="BBOX"/>
    <property type="match status" value="1"/>
</dbReference>
<evidence type="ECO:0000313" key="9">
    <source>
        <dbReference type="Proteomes" id="UP000828390"/>
    </source>
</evidence>
<name>A0A9D4KNF6_DREPO</name>
<dbReference type="InterPro" id="IPR027370">
    <property type="entry name" value="Znf-RING_euk"/>
</dbReference>
<evidence type="ECO:0000313" key="8">
    <source>
        <dbReference type="EMBL" id="KAH3843155.1"/>
    </source>
</evidence>
<proteinExistence type="predicted"/>
<keyword evidence="3" id="KW-0862">Zinc</keyword>
<dbReference type="InterPro" id="IPR017907">
    <property type="entry name" value="Znf_RING_CS"/>
</dbReference>
<evidence type="ECO:0000256" key="4">
    <source>
        <dbReference type="PROSITE-ProRule" id="PRU00024"/>
    </source>
</evidence>
<dbReference type="Pfam" id="PF13445">
    <property type="entry name" value="zf-RING_UBOX"/>
    <property type="match status" value="1"/>
</dbReference>
<feature type="region of interest" description="Disordered" evidence="5">
    <location>
        <begin position="347"/>
        <end position="371"/>
    </location>
</feature>
<feature type="compositionally biased region" description="Basic residues" evidence="5">
    <location>
        <begin position="544"/>
        <end position="553"/>
    </location>
</feature>
<dbReference type="PROSITE" id="PS50089">
    <property type="entry name" value="ZF_RING_2"/>
    <property type="match status" value="1"/>
</dbReference>
<dbReference type="PANTHER" id="PTHR25462:SF306">
    <property type="entry name" value="TRIPARTITE MOTIF CONTAINING 9"/>
    <property type="match status" value="1"/>
</dbReference>
<protein>
    <submittedName>
        <fullName evidence="8">Uncharacterized protein</fullName>
    </submittedName>
</protein>
<sequence length="685" mass="76296">MAEYTDSFTSTMMSQIDDELMCGVCLELYDTPTILPCGHNFCKQCIEGIIRNVSYTFLTLGAPTAFKCPVCKARVNYDDVRSLPTNRSLESIVRLYKSSQPVDIFDKSWHTDMNISSSHCSEHNRPMDQYCAACALAICGTCAQLKHSGHHIQKISDVTALLQVELTDILADLKKQMLPINNHLHTMEQLLSETKESEEAVLKHLDSQIAALISALKSRRNDLAQELSLQNQSLQKPVRTEIQRCRSLKEATNQIMSKLSILRRTNPSRKIQLLQRTCAELKTVVGNDFKEFFKCYERPDPVRLGWTIETLALTKCINDIVWRKPEESVSKDTKEHTDLEARLRSIQHSELERSHSTQDQQPSKESAGNGLPISLVVPLEQHAVTPYHEQGNESTQETPVSTSSSSVENIVEPRIAVQVDSSSGLSEQSTDHTDPLKVPFESCSNSFTSAKASSTILPDSGNRKETIKAGVFHTPQKSPNAEALAKFVARRRTSSLSPSVATPTVVQSDEDDNKHRDHKGPVHETDVTTTSSIPKVTVEESRHMRSISQKHNKNTSVDRTKELNTDFSIETKDTRAAHSQSDNKQVESVKGIKQAQLEADDDTGADNKTQKQLQTPVRGESCDKRIHSAFSSTRKEDSPDSGVNTPTGKTKVVPKFTKQPLAVNLDFNLSPTNNTSVKNKTETFV</sequence>
<dbReference type="PROSITE" id="PS50119">
    <property type="entry name" value="ZF_BBOX"/>
    <property type="match status" value="1"/>
</dbReference>
<keyword evidence="1" id="KW-0479">Metal-binding</keyword>
<reference evidence="8" key="1">
    <citation type="journal article" date="2019" name="bioRxiv">
        <title>The Genome of the Zebra Mussel, Dreissena polymorpha: A Resource for Invasive Species Research.</title>
        <authorList>
            <person name="McCartney M.A."/>
            <person name="Auch B."/>
            <person name="Kono T."/>
            <person name="Mallez S."/>
            <person name="Zhang Y."/>
            <person name="Obille A."/>
            <person name="Becker A."/>
            <person name="Abrahante J.E."/>
            <person name="Garbe J."/>
            <person name="Badalamenti J.P."/>
            <person name="Herman A."/>
            <person name="Mangelson H."/>
            <person name="Liachko I."/>
            <person name="Sullivan S."/>
            <person name="Sone E.D."/>
            <person name="Koren S."/>
            <person name="Silverstein K.A.T."/>
            <person name="Beckman K.B."/>
            <person name="Gohl D.M."/>
        </authorList>
    </citation>
    <scope>NUCLEOTIDE SEQUENCE</scope>
    <source>
        <strain evidence="8">Duluth1</strain>
        <tissue evidence="8">Whole animal</tissue>
    </source>
</reference>
<feature type="compositionally biased region" description="Polar residues" evidence="5">
    <location>
        <begin position="419"/>
        <end position="428"/>
    </location>
</feature>
<dbReference type="InterPro" id="IPR001841">
    <property type="entry name" value="Znf_RING"/>
</dbReference>
<dbReference type="GO" id="GO:0008270">
    <property type="term" value="F:zinc ion binding"/>
    <property type="evidence" value="ECO:0007669"/>
    <property type="project" value="UniProtKB-KW"/>
</dbReference>
<feature type="compositionally biased region" description="Polar residues" evidence="5">
    <location>
        <begin position="606"/>
        <end position="615"/>
    </location>
</feature>
<organism evidence="8 9">
    <name type="scientific">Dreissena polymorpha</name>
    <name type="common">Zebra mussel</name>
    <name type="synonym">Mytilus polymorpha</name>
    <dbReference type="NCBI Taxonomy" id="45954"/>
    <lineage>
        <taxon>Eukaryota</taxon>
        <taxon>Metazoa</taxon>
        <taxon>Spiralia</taxon>
        <taxon>Lophotrochozoa</taxon>
        <taxon>Mollusca</taxon>
        <taxon>Bivalvia</taxon>
        <taxon>Autobranchia</taxon>
        <taxon>Heteroconchia</taxon>
        <taxon>Euheterodonta</taxon>
        <taxon>Imparidentia</taxon>
        <taxon>Neoheterodontei</taxon>
        <taxon>Myida</taxon>
        <taxon>Dreissenoidea</taxon>
        <taxon>Dreissenidae</taxon>
        <taxon>Dreissena</taxon>
    </lineage>
</organism>
<feature type="compositionally biased region" description="Polar residues" evidence="5">
    <location>
        <begin position="357"/>
        <end position="366"/>
    </location>
</feature>
<dbReference type="SUPFAM" id="SSF57845">
    <property type="entry name" value="B-box zinc-binding domain"/>
    <property type="match status" value="1"/>
</dbReference>
<feature type="region of interest" description="Disordered" evidence="5">
    <location>
        <begin position="493"/>
        <end position="652"/>
    </location>
</feature>
<feature type="compositionally biased region" description="Basic and acidic residues" evidence="5">
    <location>
        <begin position="512"/>
        <end position="526"/>
    </location>
</feature>
<keyword evidence="9" id="KW-1185">Reference proteome</keyword>
<evidence type="ECO:0000256" key="1">
    <source>
        <dbReference type="ARBA" id="ARBA00022723"/>
    </source>
</evidence>
<dbReference type="PANTHER" id="PTHR25462">
    <property type="entry name" value="BONUS, ISOFORM C-RELATED"/>
    <property type="match status" value="1"/>
</dbReference>
<evidence type="ECO:0000256" key="2">
    <source>
        <dbReference type="ARBA" id="ARBA00022771"/>
    </source>
</evidence>
<dbReference type="SUPFAM" id="SSF57850">
    <property type="entry name" value="RING/U-box"/>
    <property type="match status" value="1"/>
</dbReference>
<dbReference type="InterPro" id="IPR013083">
    <property type="entry name" value="Znf_RING/FYVE/PHD"/>
</dbReference>
<feature type="domain" description="B box-type" evidence="7">
    <location>
        <begin position="115"/>
        <end position="155"/>
    </location>
</feature>
<feature type="compositionally biased region" description="Polar residues" evidence="5">
    <location>
        <begin position="494"/>
        <end position="507"/>
    </location>
</feature>
<feature type="region of interest" description="Disordered" evidence="5">
    <location>
        <begin position="387"/>
        <end position="438"/>
    </location>
</feature>
<dbReference type="InterPro" id="IPR000315">
    <property type="entry name" value="Znf_B-box"/>
</dbReference>
<dbReference type="SMART" id="SM00184">
    <property type="entry name" value="RING"/>
    <property type="match status" value="1"/>
</dbReference>
<dbReference type="Pfam" id="PF00643">
    <property type="entry name" value="zf-B_box"/>
    <property type="match status" value="1"/>
</dbReference>
<evidence type="ECO:0000259" key="7">
    <source>
        <dbReference type="PROSITE" id="PS50119"/>
    </source>
</evidence>
<dbReference type="OrthoDB" id="6161879at2759"/>
<evidence type="ECO:0000259" key="6">
    <source>
        <dbReference type="PROSITE" id="PS50089"/>
    </source>
</evidence>
<accession>A0A9D4KNF6</accession>
<dbReference type="Proteomes" id="UP000828390">
    <property type="component" value="Unassembled WGS sequence"/>
</dbReference>
<evidence type="ECO:0000256" key="5">
    <source>
        <dbReference type="SAM" id="MobiDB-lite"/>
    </source>
</evidence>
<dbReference type="PROSITE" id="PS00518">
    <property type="entry name" value="ZF_RING_1"/>
    <property type="match status" value="1"/>
</dbReference>